<keyword evidence="2" id="KW-0677">Repeat</keyword>
<keyword evidence="8" id="KW-1185">Reference proteome</keyword>
<evidence type="ECO:0000313" key="7">
    <source>
        <dbReference type="EMBL" id="CAH0368249.1"/>
    </source>
</evidence>
<protein>
    <recommendedName>
        <fullName evidence="6">Laminin IV type A domain-containing protein</fullName>
    </recommendedName>
</protein>
<evidence type="ECO:0000256" key="5">
    <source>
        <dbReference type="SAM" id="SignalP"/>
    </source>
</evidence>
<dbReference type="Pfam" id="PF17963">
    <property type="entry name" value="Big_9"/>
    <property type="match status" value="1"/>
</dbReference>
<feature type="signal peptide" evidence="5">
    <location>
        <begin position="1"/>
        <end position="16"/>
    </location>
</feature>
<evidence type="ECO:0000313" key="8">
    <source>
        <dbReference type="Proteomes" id="UP000789595"/>
    </source>
</evidence>
<accession>A0A8J2SHX2</accession>
<name>A0A8J2SHX2_9STRA</name>
<feature type="domain" description="Laminin IV type A" evidence="6">
    <location>
        <begin position="201"/>
        <end position="337"/>
    </location>
</feature>
<dbReference type="OrthoDB" id="430826at2759"/>
<proteinExistence type="predicted"/>
<evidence type="ECO:0000259" key="6">
    <source>
        <dbReference type="Pfam" id="PF00052"/>
    </source>
</evidence>
<gene>
    <name evidence="7" type="ORF">PECAL_2P13080</name>
</gene>
<evidence type="ECO:0000256" key="3">
    <source>
        <dbReference type="ARBA" id="ARBA00023157"/>
    </source>
</evidence>
<feature type="chain" id="PRO_5035182512" description="Laminin IV type A domain-containing protein" evidence="5">
    <location>
        <begin position="17"/>
        <end position="360"/>
    </location>
</feature>
<evidence type="ECO:0000256" key="4">
    <source>
        <dbReference type="ARBA" id="ARBA00023180"/>
    </source>
</evidence>
<dbReference type="Pfam" id="PF00052">
    <property type="entry name" value="Laminin_B"/>
    <property type="match status" value="1"/>
</dbReference>
<evidence type="ECO:0000256" key="2">
    <source>
        <dbReference type="ARBA" id="ARBA00022737"/>
    </source>
</evidence>
<comment type="caution">
    <text evidence="7">The sequence shown here is derived from an EMBL/GenBank/DDBJ whole genome shotgun (WGS) entry which is preliminary data.</text>
</comment>
<keyword evidence="4" id="KW-0325">Glycoprotein</keyword>
<dbReference type="InterPro" id="IPR000034">
    <property type="entry name" value="Laminin_IV"/>
</dbReference>
<organism evidence="7 8">
    <name type="scientific">Pelagomonas calceolata</name>
    <dbReference type="NCBI Taxonomy" id="35677"/>
    <lineage>
        <taxon>Eukaryota</taxon>
        <taxon>Sar</taxon>
        <taxon>Stramenopiles</taxon>
        <taxon>Ochrophyta</taxon>
        <taxon>Pelagophyceae</taxon>
        <taxon>Pelagomonadales</taxon>
        <taxon>Pelagomonadaceae</taxon>
        <taxon>Pelagomonas</taxon>
    </lineage>
</organism>
<keyword evidence="1 5" id="KW-0732">Signal</keyword>
<dbReference type="EMBL" id="CAKKNE010000002">
    <property type="protein sequence ID" value="CAH0368249.1"/>
    <property type="molecule type" value="Genomic_DNA"/>
</dbReference>
<dbReference type="Proteomes" id="UP000789595">
    <property type="component" value="Unassembled WGS sequence"/>
</dbReference>
<evidence type="ECO:0000256" key="1">
    <source>
        <dbReference type="ARBA" id="ARBA00022729"/>
    </source>
</evidence>
<sequence length="360" mass="37844">MRTISCIVAATSLVSAAPPIAKHVTVVVNPGEEAVVDLRGYDTDGDPLSATITSLPSSGALHQLSKVYSTHGYDPKKGKAASVNAPVTGSRNRVHYVRPEYDVEPSSGKWASFAYTINDGTSTSKAATVTLVGPSRRVVASPFDASHEQWSIVRNGAGSGPATHDASSFGKGLNRFVVATDELIARDASSGLETNASRWMFEAPPSWAGDQNAAYKGTLEFTIGALAGDLSVPSKAHNFIELECATCDVNAGVLLAFPVSAAKRFDGSTTTFSIPLDETAGWRKDLCKDPKNSLFAWPQPSQCDMIEVLSGLSGLRILGDLTDWYESIALDAVSLKAPASGRSEVPTCAQGTPDASVCTC</sequence>
<dbReference type="AlphaFoldDB" id="A0A8J2SHX2"/>
<reference evidence="7" key="1">
    <citation type="submission" date="2021-11" db="EMBL/GenBank/DDBJ databases">
        <authorList>
            <consortium name="Genoscope - CEA"/>
            <person name="William W."/>
        </authorList>
    </citation>
    <scope>NUCLEOTIDE SEQUENCE</scope>
</reference>
<keyword evidence="3" id="KW-1015">Disulfide bond</keyword>